<protein>
    <recommendedName>
        <fullName evidence="4">Valyl-tRNA synthetase</fullName>
    </recommendedName>
</protein>
<evidence type="ECO:0000256" key="1">
    <source>
        <dbReference type="SAM" id="SignalP"/>
    </source>
</evidence>
<reference evidence="2 3" key="1">
    <citation type="submission" date="2015-09" db="EMBL/GenBank/DDBJ databases">
        <title>Genome announcement of multiple Pseudomonas syringae strains.</title>
        <authorList>
            <person name="Thakur S."/>
            <person name="Wang P.W."/>
            <person name="Gong Y."/>
            <person name="Weir B.S."/>
            <person name="Guttman D.S."/>
        </authorList>
    </citation>
    <scope>NUCLEOTIDE SEQUENCE [LARGE SCALE GENOMIC DNA]</scope>
    <source>
        <strain evidence="2 3">ICMP9151</strain>
    </source>
</reference>
<feature type="chain" id="PRO_5041416901" description="Valyl-tRNA synthetase" evidence="1">
    <location>
        <begin position="23"/>
        <end position="109"/>
    </location>
</feature>
<evidence type="ECO:0008006" key="4">
    <source>
        <dbReference type="Google" id="ProtNLM"/>
    </source>
</evidence>
<dbReference type="Proteomes" id="UP000050523">
    <property type="component" value="Unassembled WGS sequence"/>
</dbReference>
<dbReference type="RefSeq" id="WP_005886594.1">
    <property type="nucleotide sequence ID" value="NZ_AVEL02000122.1"/>
</dbReference>
<sequence length="109" mass="12336">MRLVYCVLACLALSGLAFSVQARNATENERYLCRWGSSIAGGAQASKLSGVTRYGARQKLQARKFVKQWMRPMALRITEQTYDSESRLKPDAVSKVYYDGCIQHEVARR</sequence>
<accession>A0AA40P8P0</accession>
<dbReference type="GeneID" id="72392598"/>
<organism evidence="2 3">
    <name type="scientific">Pseudomonas tremae</name>
    <dbReference type="NCBI Taxonomy" id="200454"/>
    <lineage>
        <taxon>Bacteria</taxon>
        <taxon>Pseudomonadati</taxon>
        <taxon>Pseudomonadota</taxon>
        <taxon>Gammaproteobacteria</taxon>
        <taxon>Pseudomonadales</taxon>
        <taxon>Pseudomonadaceae</taxon>
        <taxon>Pseudomonas</taxon>
    </lineage>
</organism>
<dbReference type="AlphaFoldDB" id="A0AA40P8P0"/>
<feature type="signal peptide" evidence="1">
    <location>
        <begin position="1"/>
        <end position="22"/>
    </location>
</feature>
<proteinExistence type="predicted"/>
<name>A0AA40P8P0_9PSED</name>
<comment type="caution">
    <text evidence="2">The sequence shown here is derived from an EMBL/GenBank/DDBJ whole genome shotgun (WGS) entry which is preliminary data.</text>
</comment>
<evidence type="ECO:0000313" key="2">
    <source>
        <dbReference type="EMBL" id="KPZ07025.1"/>
    </source>
</evidence>
<keyword evidence="1" id="KW-0732">Signal</keyword>
<gene>
    <name evidence="2" type="ORF">ALO43_03307</name>
</gene>
<dbReference type="EMBL" id="LJRO01000041">
    <property type="protein sequence ID" value="KPZ07025.1"/>
    <property type="molecule type" value="Genomic_DNA"/>
</dbReference>
<evidence type="ECO:0000313" key="3">
    <source>
        <dbReference type="Proteomes" id="UP000050523"/>
    </source>
</evidence>